<dbReference type="CDD" id="cd08420">
    <property type="entry name" value="PBP2_CysL_like"/>
    <property type="match status" value="1"/>
</dbReference>
<dbReference type="SUPFAM" id="SSF46785">
    <property type="entry name" value="Winged helix' DNA-binding domain"/>
    <property type="match status" value="1"/>
</dbReference>
<dbReference type="InterPro" id="IPR000847">
    <property type="entry name" value="LysR_HTH_N"/>
</dbReference>
<gene>
    <name evidence="7" type="ORF">SAMN05421678_11448</name>
</gene>
<organism evidence="7 8">
    <name type="scientific">Actinopolymorpha cephalotaxi</name>
    <dbReference type="NCBI Taxonomy" id="504797"/>
    <lineage>
        <taxon>Bacteria</taxon>
        <taxon>Bacillati</taxon>
        <taxon>Actinomycetota</taxon>
        <taxon>Actinomycetes</taxon>
        <taxon>Propionibacteriales</taxon>
        <taxon>Actinopolymorphaceae</taxon>
        <taxon>Actinopolymorpha</taxon>
    </lineage>
</organism>
<keyword evidence="4" id="KW-0804">Transcription</keyword>
<dbReference type="Gene3D" id="3.40.190.10">
    <property type="entry name" value="Periplasmic binding protein-like II"/>
    <property type="match status" value="2"/>
</dbReference>
<dbReference type="Proteomes" id="UP000199052">
    <property type="component" value="Unassembled WGS sequence"/>
</dbReference>
<evidence type="ECO:0000256" key="4">
    <source>
        <dbReference type="ARBA" id="ARBA00023163"/>
    </source>
</evidence>
<dbReference type="EMBL" id="FOOI01000014">
    <property type="protein sequence ID" value="SFH23896.1"/>
    <property type="molecule type" value="Genomic_DNA"/>
</dbReference>
<dbReference type="PANTHER" id="PTHR30126:SF39">
    <property type="entry name" value="HTH-TYPE TRANSCRIPTIONAL REGULATOR CYSL"/>
    <property type="match status" value="1"/>
</dbReference>
<keyword evidence="3 7" id="KW-0238">DNA-binding</keyword>
<comment type="similarity">
    <text evidence="1">Belongs to the LysR transcriptional regulatory family.</text>
</comment>
<evidence type="ECO:0000256" key="2">
    <source>
        <dbReference type="ARBA" id="ARBA00023015"/>
    </source>
</evidence>
<evidence type="ECO:0000313" key="7">
    <source>
        <dbReference type="EMBL" id="SFH23896.1"/>
    </source>
</evidence>
<evidence type="ECO:0000313" key="8">
    <source>
        <dbReference type="Proteomes" id="UP000199052"/>
    </source>
</evidence>
<feature type="domain" description="HTH lysR-type" evidence="6">
    <location>
        <begin position="24"/>
        <end position="81"/>
    </location>
</feature>
<name>A0A1I2YFM2_9ACTN</name>
<feature type="region of interest" description="Disordered" evidence="5">
    <location>
        <begin position="311"/>
        <end position="332"/>
    </location>
</feature>
<dbReference type="GO" id="GO:0000976">
    <property type="term" value="F:transcription cis-regulatory region binding"/>
    <property type="evidence" value="ECO:0007669"/>
    <property type="project" value="TreeGrafter"/>
</dbReference>
<dbReference type="Gene3D" id="1.10.10.10">
    <property type="entry name" value="Winged helix-like DNA-binding domain superfamily/Winged helix DNA-binding domain"/>
    <property type="match status" value="1"/>
</dbReference>
<feature type="compositionally biased region" description="Basic residues" evidence="5">
    <location>
        <begin position="321"/>
        <end position="332"/>
    </location>
</feature>
<dbReference type="InterPro" id="IPR036388">
    <property type="entry name" value="WH-like_DNA-bd_sf"/>
</dbReference>
<evidence type="ECO:0000256" key="3">
    <source>
        <dbReference type="ARBA" id="ARBA00023125"/>
    </source>
</evidence>
<evidence type="ECO:0000256" key="5">
    <source>
        <dbReference type="SAM" id="MobiDB-lite"/>
    </source>
</evidence>
<dbReference type="InterPro" id="IPR005119">
    <property type="entry name" value="LysR_subst-bd"/>
</dbReference>
<dbReference type="GO" id="GO:0003700">
    <property type="term" value="F:DNA-binding transcription factor activity"/>
    <property type="evidence" value="ECO:0007669"/>
    <property type="project" value="InterPro"/>
</dbReference>
<feature type="compositionally biased region" description="Low complexity" evidence="5">
    <location>
        <begin position="311"/>
        <end position="320"/>
    </location>
</feature>
<dbReference type="PROSITE" id="PS50931">
    <property type="entry name" value="HTH_LYSR"/>
    <property type="match status" value="1"/>
</dbReference>
<dbReference type="PRINTS" id="PR00039">
    <property type="entry name" value="HTHLYSR"/>
</dbReference>
<reference evidence="7 8" key="1">
    <citation type="submission" date="2016-10" db="EMBL/GenBank/DDBJ databases">
        <authorList>
            <person name="de Groot N.N."/>
        </authorList>
    </citation>
    <scope>NUCLEOTIDE SEQUENCE [LARGE SCALE GENOMIC DNA]</scope>
    <source>
        <strain evidence="7 8">CPCC 202808</strain>
    </source>
</reference>
<keyword evidence="2" id="KW-0805">Transcription regulation</keyword>
<dbReference type="STRING" id="504797.SAMN05421678_11448"/>
<evidence type="ECO:0000259" key="6">
    <source>
        <dbReference type="PROSITE" id="PS50931"/>
    </source>
</evidence>
<evidence type="ECO:0000256" key="1">
    <source>
        <dbReference type="ARBA" id="ARBA00009437"/>
    </source>
</evidence>
<accession>A0A1I2YFM2</accession>
<dbReference type="Pfam" id="PF00126">
    <property type="entry name" value="HTH_1"/>
    <property type="match status" value="1"/>
</dbReference>
<dbReference type="PANTHER" id="PTHR30126">
    <property type="entry name" value="HTH-TYPE TRANSCRIPTIONAL REGULATOR"/>
    <property type="match status" value="1"/>
</dbReference>
<dbReference type="InterPro" id="IPR036390">
    <property type="entry name" value="WH_DNA-bd_sf"/>
</dbReference>
<sequence>MIRQPYRSFDRPPVFYARGVLELPEVATLHLLVTVAETGSLRQAAGLHGISQPAVSQRLRGLERRLGLRLLERSTVGSTLTPAGAAVVDWARPVLDASRELALGVAALRAEQSSQLRLAASMTVAEYFVPGWLARLHTAEPELDVALRVGNSEQVAAMVRDRRADLGFVEGTSVPTGLRSRTVGADELLVVVAPGHRWSRRAAGVRPDELAAARLVLREEGSGTRDVFVRRLAAAGHHVHAGLELGSTTAIKAAVMAGEGPGVLSALAVGAELADGRLAAVAVRDLRFERRFRAVWLPGRDPSGPAARLLALAAGTSSPGRRPRRAPTRRGS</sequence>
<proteinExistence type="inferred from homology"/>
<dbReference type="Pfam" id="PF03466">
    <property type="entry name" value="LysR_substrate"/>
    <property type="match status" value="1"/>
</dbReference>
<dbReference type="SUPFAM" id="SSF53850">
    <property type="entry name" value="Periplasmic binding protein-like II"/>
    <property type="match status" value="1"/>
</dbReference>
<dbReference type="AlphaFoldDB" id="A0A1I2YFM2"/>
<protein>
    <submittedName>
        <fullName evidence="7">DNA-binding transcriptional regulator, LysR family</fullName>
    </submittedName>
</protein>